<dbReference type="GO" id="GO:0015297">
    <property type="term" value="F:antiporter activity"/>
    <property type="evidence" value="ECO:0007669"/>
    <property type="project" value="UniProtKB-KW"/>
</dbReference>
<dbReference type="InterPro" id="IPR006153">
    <property type="entry name" value="Cation/H_exchanger_TM"/>
</dbReference>
<keyword evidence="2" id="KW-0813">Transport</keyword>
<dbReference type="PANTHER" id="PTHR43562:SF3">
    <property type="entry name" value="SODIUM ION_PROTON EXCHANGER (EUROFUNG)"/>
    <property type="match status" value="1"/>
</dbReference>
<proteinExistence type="predicted"/>
<feature type="transmembrane region" description="Helical" evidence="10">
    <location>
        <begin position="74"/>
        <end position="93"/>
    </location>
</feature>
<dbReference type="PANTHER" id="PTHR43562">
    <property type="entry name" value="NAPA-TYPE SODIUM/HYDROGEN ANTIPORTER"/>
    <property type="match status" value="1"/>
</dbReference>
<feature type="transmembrane region" description="Helical" evidence="10">
    <location>
        <begin position="12"/>
        <end position="43"/>
    </location>
</feature>
<dbReference type="GO" id="GO:0016020">
    <property type="term" value="C:membrane"/>
    <property type="evidence" value="ECO:0007669"/>
    <property type="project" value="UniProtKB-SubCell"/>
</dbReference>
<dbReference type="GO" id="GO:1902600">
    <property type="term" value="P:proton transmembrane transport"/>
    <property type="evidence" value="ECO:0007669"/>
    <property type="project" value="InterPro"/>
</dbReference>
<keyword evidence="3" id="KW-0050">Antiport</keyword>
<evidence type="ECO:0000256" key="6">
    <source>
        <dbReference type="ARBA" id="ARBA00023053"/>
    </source>
</evidence>
<evidence type="ECO:0000256" key="10">
    <source>
        <dbReference type="SAM" id="Phobius"/>
    </source>
</evidence>
<reference evidence="12 13" key="1">
    <citation type="submission" date="2019-06" db="EMBL/GenBank/DDBJ databases">
        <title>Genome Sequence of the Brown Rot Fungal Pathogen Monilinia fructicola.</title>
        <authorList>
            <person name="De Miccolis Angelini R.M."/>
            <person name="Landi L."/>
            <person name="Abate D."/>
            <person name="Pollastro S."/>
            <person name="Romanazzi G."/>
            <person name="Faretra F."/>
        </authorList>
    </citation>
    <scope>NUCLEOTIDE SEQUENCE [LARGE SCALE GENOMIC DNA]</scope>
    <source>
        <strain evidence="12 13">Mfrc123</strain>
    </source>
</reference>
<dbReference type="AlphaFoldDB" id="A0A5M9JFJ8"/>
<evidence type="ECO:0000256" key="4">
    <source>
        <dbReference type="ARBA" id="ARBA00022692"/>
    </source>
</evidence>
<evidence type="ECO:0000256" key="8">
    <source>
        <dbReference type="ARBA" id="ARBA00023136"/>
    </source>
</evidence>
<keyword evidence="7" id="KW-0406">Ion transport</keyword>
<sequence length="121" mass="13632">MDKGISRHTGFILSTLMLIILVTIAAYVEGSVLLSAFLAGAIIRYTWQSGGVDMEVDLPTIMFEGYYKPIMDHILVPFFFASIGFSIPVSEMFRKFSRLERNLLCNLNVSSQSNSRTRPLF</sequence>
<comment type="caution">
    <text evidence="12">The sequence shown here is derived from an EMBL/GenBank/DDBJ whole genome shotgun (WGS) entry which is preliminary data.</text>
</comment>
<evidence type="ECO:0000256" key="1">
    <source>
        <dbReference type="ARBA" id="ARBA00004141"/>
    </source>
</evidence>
<feature type="domain" description="Cation/H+ exchanger transmembrane" evidence="11">
    <location>
        <begin position="6"/>
        <end position="93"/>
    </location>
</feature>
<dbReference type="InterPro" id="IPR038770">
    <property type="entry name" value="Na+/solute_symporter_sf"/>
</dbReference>
<evidence type="ECO:0000313" key="13">
    <source>
        <dbReference type="Proteomes" id="UP000322873"/>
    </source>
</evidence>
<keyword evidence="5 10" id="KW-1133">Transmembrane helix</keyword>
<keyword evidence="13" id="KW-1185">Reference proteome</keyword>
<name>A0A5M9JFJ8_MONFR</name>
<dbReference type="GO" id="GO:0006814">
    <property type="term" value="P:sodium ion transport"/>
    <property type="evidence" value="ECO:0007669"/>
    <property type="project" value="UniProtKB-KW"/>
</dbReference>
<evidence type="ECO:0000256" key="9">
    <source>
        <dbReference type="ARBA" id="ARBA00023201"/>
    </source>
</evidence>
<dbReference type="Proteomes" id="UP000322873">
    <property type="component" value="Unassembled WGS sequence"/>
</dbReference>
<dbReference type="Pfam" id="PF00999">
    <property type="entry name" value="Na_H_Exchanger"/>
    <property type="match status" value="1"/>
</dbReference>
<dbReference type="EMBL" id="VICG01000010">
    <property type="protein sequence ID" value="KAA8568091.1"/>
    <property type="molecule type" value="Genomic_DNA"/>
</dbReference>
<keyword evidence="8 10" id="KW-0472">Membrane</keyword>
<keyword evidence="4 10" id="KW-0812">Transmembrane</keyword>
<dbReference type="VEuPathDB" id="FungiDB:MFRU_041g00240"/>
<dbReference type="Gene3D" id="1.20.1530.20">
    <property type="match status" value="1"/>
</dbReference>
<evidence type="ECO:0000256" key="3">
    <source>
        <dbReference type="ARBA" id="ARBA00022449"/>
    </source>
</evidence>
<keyword evidence="6" id="KW-0915">Sodium</keyword>
<comment type="subcellular location">
    <subcellularLocation>
        <location evidence="1">Membrane</location>
        <topology evidence="1">Multi-pass membrane protein</topology>
    </subcellularLocation>
</comment>
<organism evidence="12 13">
    <name type="scientific">Monilinia fructicola</name>
    <name type="common">Brown rot fungus</name>
    <name type="synonym">Ciboria fructicola</name>
    <dbReference type="NCBI Taxonomy" id="38448"/>
    <lineage>
        <taxon>Eukaryota</taxon>
        <taxon>Fungi</taxon>
        <taxon>Dikarya</taxon>
        <taxon>Ascomycota</taxon>
        <taxon>Pezizomycotina</taxon>
        <taxon>Leotiomycetes</taxon>
        <taxon>Helotiales</taxon>
        <taxon>Sclerotiniaceae</taxon>
        <taxon>Monilinia</taxon>
    </lineage>
</organism>
<evidence type="ECO:0000256" key="5">
    <source>
        <dbReference type="ARBA" id="ARBA00022989"/>
    </source>
</evidence>
<evidence type="ECO:0000256" key="7">
    <source>
        <dbReference type="ARBA" id="ARBA00023065"/>
    </source>
</evidence>
<accession>A0A5M9JFJ8</accession>
<evidence type="ECO:0000313" key="12">
    <source>
        <dbReference type="EMBL" id="KAA8568091.1"/>
    </source>
</evidence>
<gene>
    <name evidence="12" type="ORF">EYC84_008500</name>
</gene>
<evidence type="ECO:0000259" key="11">
    <source>
        <dbReference type="Pfam" id="PF00999"/>
    </source>
</evidence>
<evidence type="ECO:0000256" key="2">
    <source>
        <dbReference type="ARBA" id="ARBA00022448"/>
    </source>
</evidence>
<keyword evidence="9" id="KW-0739">Sodium transport</keyword>
<protein>
    <recommendedName>
        <fullName evidence="11">Cation/H+ exchanger transmembrane domain-containing protein</fullName>
    </recommendedName>
</protein>